<evidence type="ECO:0000313" key="2">
    <source>
        <dbReference type="Proteomes" id="UP000095282"/>
    </source>
</evidence>
<dbReference type="AlphaFoldDB" id="A0A1I7U7I8"/>
<reference evidence="3" key="1">
    <citation type="submission" date="2016-11" db="UniProtKB">
        <authorList>
            <consortium name="WormBaseParasite"/>
        </authorList>
    </citation>
    <scope>IDENTIFICATION</scope>
</reference>
<evidence type="ECO:0000313" key="3">
    <source>
        <dbReference type="WBParaSite" id="Csp11.Scaffold629.g15641.t1"/>
    </source>
</evidence>
<proteinExistence type="predicted"/>
<accession>A0A1I7U7I8</accession>
<feature type="region of interest" description="Disordered" evidence="1">
    <location>
        <begin position="42"/>
        <end position="63"/>
    </location>
</feature>
<feature type="compositionally biased region" description="Basic and acidic residues" evidence="1">
    <location>
        <begin position="52"/>
        <end position="62"/>
    </location>
</feature>
<name>A0A1I7U7I8_9PELO</name>
<keyword evidence="2" id="KW-1185">Reference proteome</keyword>
<protein>
    <submittedName>
        <fullName evidence="3">Uncharacterized protein</fullName>
    </submittedName>
</protein>
<evidence type="ECO:0000256" key="1">
    <source>
        <dbReference type="SAM" id="MobiDB-lite"/>
    </source>
</evidence>
<organism evidence="2 3">
    <name type="scientific">Caenorhabditis tropicalis</name>
    <dbReference type="NCBI Taxonomy" id="1561998"/>
    <lineage>
        <taxon>Eukaryota</taxon>
        <taxon>Metazoa</taxon>
        <taxon>Ecdysozoa</taxon>
        <taxon>Nematoda</taxon>
        <taxon>Chromadorea</taxon>
        <taxon>Rhabditida</taxon>
        <taxon>Rhabditina</taxon>
        <taxon>Rhabditomorpha</taxon>
        <taxon>Rhabditoidea</taxon>
        <taxon>Rhabditidae</taxon>
        <taxon>Peloderinae</taxon>
        <taxon>Caenorhabditis</taxon>
    </lineage>
</organism>
<dbReference type="Proteomes" id="UP000095282">
    <property type="component" value="Unplaced"/>
</dbReference>
<sequence>MIDTPTNNTITTSTTPLRHKHRLTEDRPFFFSSFSAHLNEEKDESNGVLRSVGDEEGGKIEEGANEECANRTFTTLVIPICRLESYFHE</sequence>
<dbReference type="WBParaSite" id="Csp11.Scaffold629.g15641.t1">
    <property type="protein sequence ID" value="Csp11.Scaffold629.g15641.t1"/>
    <property type="gene ID" value="Csp11.Scaffold629.g15641"/>
</dbReference>